<comment type="caution">
    <text evidence="1">The sequence shown here is derived from an EMBL/GenBank/DDBJ whole genome shotgun (WGS) entry which is preliminary data.</text>
</comment>
<protein>
    <submittedName>
        <fullName evidence="1">Uncharacterized protein</fullName>
    </submittedName>
</protein>
<gene>
    <name evidence="1" type="ORF">DYBT9623_04951</name>
</gene>
<reference evidence="1 2" key="1">
    <citation type="submission" date="2021-04" db="EMBL/GenBank/DDBJ databases">
        <authorList>
            <person name="Rodrigo-Torres L."/>
            <person name="Arahal R. D."/>
            <person name="Lucena T."/>
        </authorList>
    </citation>
    <scope>NUCLEOTIDE SEQUENCE [LARGE SCALE GENOMIC DNA]</scope>
    <source>
        <strain evidence="1 2">CECT 9623</strain>
    </source>
</reference>
<keyword evidence="2" id="KW-1185">Reference proteome</keyword>
<proteinExistence type="predicted"/>
<sequence>MLDSVETVHDISWCTITLESTLKLYGELLKFIYNLLEKHFLKSSKVSEIHFAK</sequence>
<evidence type="ECO:0000313" key="2">
    <source>
        <dbReference type="Proteomes" id="UP000679725"/>
    </source>
</evidence>
<organism evidence="1 2">
    <name type="scientific">Dyadobacter linearis</name>
    <dbReference type="NCBI Taxonomy" id="2823330"/>
    <lineage>
        <taxon>Bacteria</taxon>
        <taxon>Pseudomonadati</taxon>
        <taxon>Bacteroidota</taxon>
        <taxon>Cytophagia</taxon>
        <taxon>Cytophagales</taxon>
        <taxon>Spirosomataceae</taxon>
        <taxon>Dyadobacter</taxon>
    </lineage>
</organism>
<name>A0ABN7RG65_9BACT</name>
<accession>A0ABN7RG65</accession>
<dbReference type="Proteomes" id="UP000679725">
    <property type="component" value="Unassembled WGS sequence"/>
</dbReference>
<evidence type="ECO:0000313" key="1">
    <source>
        <dbReference type="EMBL" id="CAG5073846.1"/>
    </source>
</evidence>
<dbReference type="EMBL" id="CAJRAU010000009">
    <property type="protein sequence ID" value="CAG5073846.1"/>
    <property type="molecule type" value="Genomic_DNA"/>
</dbReference>